<dbReference type="AlphaFoldDB" id="A0A7W6CR81"/>
<comment type="caution">
    <text evidence="6">The sequence shown here is derived from an EMBL/GenBank/DDBJ whole genome shotgun (WGS) entry which is preliminary data.</text>
</comment>
<dbReference type="GO" id="GO:0008270">
    <property type="term" value="F:zinc ion binding"/>
    <property type="evidence" value="ECO:0007669"/>
    <property type="project" value="UniProtKB-KW"/>
</dbReference>
<feature type="zinc finger region" description="dksA C4-type" evidence="4">
    <location>
        <begin position="37"/>
        <end position="61"/>
    </location>
</feature>
<evidence type="ECO:0000256" key="1">
    <source>
        <dbReference type="ARBA" id="ARBA00022723"/>
    </source>
</evidence>
<accession>A0A7W6CR81</accession>
<keyword evidence="1" id="KW-0479">Metal-binding</keyword>
<gene>
    <name evidence="6" type="ORF">GGQ67_001127</name>
</gene>
<dbReference type="InterPro" id="IPR000962">
    <property type="entry name" value="Znf_DskA_TraR"/>
</dbReference>
<evidence type="ECO:0000313" key="7">
    <source>
        <dbReference type="Proteomes" id="UP000582090"/>
    </source>
</evidence>
<proteinExistence type="predicted"/>
<feature type="domain" description="Zinc finger DksA/TraR C4-type" evidence="5">
    <location>
        <begin position="33"/>
        <end position="66"/>
    </location>
</feature>
<dbReference type="EMBL" id="JACIDW010000002">
    <property type="protein sequence ID" value="MBB3963502.1"/>
    <property type="molecule type" value="Genomic_DNA"/>
</dbReference>
<protein>
    <submittedName>
        <fullName evidence="6">Phage/conjugal plasmid C-4 type zinc finger TraR family protein</fullName>
    </submittedName>
</protein>
<evidence type="ECO:0000313" key="6">
    <source>
        <dbReference type="EMBL" id="MBB3963502.1"/>
    </source>
</evidence>
<dbReference type="InterPro" id="IPR020458">
    <property type="entry name" value="Znf_DskA_TraR_CS"/>
</dbReference>
<evidence type="ECO:0000256" key="2">
    <source>
        <dbReference type="ARBA" id="ARBA00022771"/>
    </source>
</evidence>
<dbReference type="Pfam" id="PF01258">
    <property type="entry name" value="zf-dskA_traR"/>
    <property type="match status" value="1"/>
</dbReference>
<dbReference type="Proteomes" id="UP000582090">
    <property type="component" value="Unassembled WGS sequence"/>
</dbReference>
<keyword evidence="7" id="KW-1185">Reference proteome</keyword>
<dbReference type="PROSITE" id="PS51128">
    <property type="entry name" value="ZF_DKSA_2"/>
    <property type="match status" value="1"/>
</dbReference>
<keyword evidence="2" id="KW-0863">Zinc-finger</keyword>
<dbReference type="Gene3D" id="1.20.120.910">
    <property type="entry name" value="DksA, coiled-coil domain"/>
    <property type="match status" value="1"/>
</dbReference>
<dbReference type="RefSeq" id="WP_183899209.1">
    <property type="nucleotide sequence ID" value="NZ_JACIDW010000002.1"/>
</dbReference>
<sequence length="72" mass="8017">MSDEANFDLAEILADRERQTAIDLARDALKRAGKRNCEDCGGEIGAKRRQILPSATRCMPCQIAHEAMEKAR</sequence>
<dbReference type="SUPFAM" id="SSF57716">
    <property type="entry name" value="Glucocorticoid receptor-like (DNA-binding domain)"/>
    <property type="match status" value="1"/>
</dbReference>
<organism evidence="6 7">
    <name type="scientific">Rhizobium metallidurans</name>
    <dbReference type="NCBI Taxonomy" id="1265931"/>
    <lineage>
        <taxon>Bacteria</taxon>
        <taxon>Pseudomonadati</taxon>
        <taxon>Pseudomonadota</taxon>
        <taxon>Alphaproteobacteria</taxon>
        <taxon>Hyphomicrobiales</taxon>
        <taxon>Rhizobiaceae</taxon>
        <taxon>Rhizobium/Agrobacterium group</taxon>
        <taxon>Rhizobium</taxon>
    </lineage>
</organism>
<evidence type="ECO:0000256" key="4">
    <source>
        <dbReference type="PROSITE-ProRule" id="PRU00510"/>
    </source>
</evidence>
<evidence type="ECO:0000259" key="5">
    <source>
        <dbReference type="Pfam" id="PF01258"/>
    </source>
</evidence>
<dbReference type="PROSITE" id="PS01102">
    <property type="entry name" value="ZF_DKSA_1"/>
    <property type="match status" value="1"/>
</dbReference>
<keyword evidence="3" id="KW-0862">Zinc</keyword>
<evidence type="ECO:0000256" key="3">
    <source>
        <dbReference type="ARBA" id="ARBA00022833"/>
    </source>
</evidence>
<name>A0A7W6CR81_9HYPH</name>
<reference evidence="6 7" key="1">
    <citation type="submission" date="2020-08" db="EMBL/GenBank/DDBJ databases">
        <title>Genomic Encyclopedia of Type Strains, Phase IV (KMG-IV): sequencing the most valuable type-strain genomes for metagenomic binning, comparative biology and taxonomic classification.</title>
        <authorList>
            <person name="Goeker M."/>
        </authorList>
    </citation>
    <scope>NUCLEOTIDE SEQUENCE [LARGE SCALE GENOMIC DNA]</scope>
    <source>
        <strain evidence="6 7">DSM 26575</strain>
    </source>
</reference>